<keyword evidence="2" id="KW-1185">Reference proteome</keyword>
<organism evidence="2 3">
    <name type="scientific">Romanomermis culicivorax</name>
    <name type="common">Nematode worm</name>
    <dbReference type="NCBI Taxonomy" id="13658"/>
    <lineage>
        <taxon>Eukaryota</taxon>
        <taxon>Metazoa</taxon>
        <taxon>Ecdysozoa</taxon>
        <taxon>Nematoda</taxon>
        <taxon>Enoplea</taxon>
        <taxon>Dorylaimia</taxon>
        <taxon>Mermithida</taxon>
        <taxon>Mermithoidea</taxon>
        <taxon>Mermithidae</taxon>
        <taxon>Romanomermis</taxon>
    </lineage>
</organism>
<protein>
    <submittedName>
        <fullName evidence="3">Uncharacterized protein</fullName>
    </submittedName>
</protein>
<evidence type="ECO:0000313" key="3">
    <source>
        <dbReference type="WBParaSite" id="nRc.2.0.1.t20339-RA"/>
    </source>
</evidence>
<evidence type="ECO:0000313" key="2">
    <source>
        <dbReference type="Proteomes" id="UP000887565"/>
    </source>
</evidence>
<keyword evidence="1" id="KW-0732">Signal</keyword>
<dbReference type="Proteomes" id="UP000887565">
    <property type="component" value="Unplaced"/>
</dbReference>
<feature type="signal peptide" evidence="1">
    <location>
        <begin position="1"/>
        <end position="19"/>
    </location>
</feature>
<proteinExistence type="predicted"/>
<accession>A0A915J2J4</accession>
<sequence>MVVFQLLVWISIALVFVQSESVVFNPAEILVGVHKRLHKKFTILQRIKRSAKEPNDQSSNVANNVASMFENNCTMRCNDQMERDLNRTFGGQKNATRDSNQMAIHLSSTYREKDLNEFCNAYLPSSRCFKACPAYEFMKPMMLDMLTMLEYMCVTHNAGIQMVCEIMENILTTLL</sequence>
<name>A0A915J2J4_ROMCU</name>
<reference evidence="3" key="1">
    <citation type="submission" date="2022-11" db="UniProtKB">
        <authorList>
            <consortium name="WormBaseParasite"/>
        </authorList>
    </citation>
    <scope>IDENTIFICATION</scope>
</reference>
<evidence type="ECO:0000256" key="1">
    <source>
        <dbReference type="SAM" id="SignalP"/>
    </source>
</evidence>
<dbReference type="WBParaSite" id="nRc.2.0.1.t20339-RA">
    <property type="protein sequence ID" value="nRc.2.0.1.t20339-RA"/>
    <property type="gene ID" value="nRc.2.0.1.g20339"/>
</dbReference>
<feature type="chain" id="PRO_5037755882" evidence="1">
    <location>
        <begin position="20"/>
        <end position="175"/>
    </location>
</feature>
<dbReference type="AlphaFoldDB" id="A0A915J2J4"/>